<gene>
    <name evidence="1" type="ORF">Scaly_1409700</name>
</gene>
<protein>
    <submittedName>
        <fullName evidence="1">Uncharacterized protein</fullName>
    </submittedName>
</protein>
<organism evidence="1">
    <name type="scientific">Sesamum calycinum</name>
    <dbReference type="NCBI Taxonomy" id="2727403"/>
    <lineage>
        <taxon>Eukaryota</taxon>
        <taxon>Viridiplantae</taxon>
        <taxon>Streptophyta</taxon>
        <taxon>Embryophyta</taxon>
        <taxon>Tracheophyta</taxon>
        <taxon>Spermatophyta</taxon>
        <taxon>Magnoliopsida</taxon>
        <taxon>eudicotyledons</taxon>
        <taxon>Gunneridae</taxon>
        <taxon>Pentapetalae</taxon>
        <taxon>asterids</taxon>
        <taxon>lamiids</taxon>
        <taxon>Lamiales</taxon>
        <taxon>Pedaliaceae</taxon>
        <taxon>Sesamum</taxon>
    </lineage>
</organism>
<reference evidence="1" key="2">
    <citation type="journal article" date="2024" name="Plant">
        <title>Genomic evolution and insights into agronomic trait innovations of Sesamum species.</title>
        <authorList>
            <person name="Miao H."/>
            <person name="Wang L."/>
            <person name="Qu L."/>
            <person name="Liu H."/>
            <person name="Sun Y."/>
            <person name="Le M."/>
            <person name="Wang Q."/>
            <person name="Wei S."/>
            <person name="Zheng Y."/>
            <person name="Lin W."/>
            <person name="Duan Y."/>
            <person name="Cao H."/>
            <person name="Xiong S."/>
            <person name="Wang X."/>
            <person name="Wei L."/>
            <person name="Li C."/>
            <person name="Ma Q."/>
            <person name="Ju M."/>
            <person name="Zhao R."/>
            <person name="Li G."/>
            <person name="Mu C."/>
            <person name="Tian Q."/>
            <person name="Mei H."/>
            <person name="Zhang T."/>
            <person name="Gao T."/>
            <person name="Zhang H."/>
        </authorList>
    </citation>
    <scope>NUCLEOTIDE SEQUENCE</scope>
    <source>
        <strain evidence="1">KEN8</strain>
    </source>
</reference>
<dbReference type="AlphaFoldDB" id="A0AAW2PLW1"/>
<accession>A0AAW2PLW1</accession>
<reference evidence="1" key="1">
    <citation type="submission" date="2020-06" db="EMBL/GenBank/DDBJ databases">
        <authorList>
            <person name="Li T."/>
            <person name="Hu X."/>
            <person name="Zhang T."/>
            <person name="Song X."/>
            <person name="Zhang H."/>
            <person name="Dai N."/>
            <person name="Sheng W."/>
            <person name="Hou X."/>
            <person name="Wei L."/>
        </authorList>
    </citation>
    <scope>NUCLEOTIDE SEQUENCE</scope>
    <source>
        <strain evidence="1">KEN8</strain>
        <tissue evidence="1">Leaf</tissue>
    </source>
</reference>
<evidence type="ECO:0000313" key="1">
    <source>
        <dbReference type="EMBL" id="KAL0357240.1"/>
    </source>
</evidence>
<sequence>MPGSNSRQLKAGLKSSAVTVEGICSRESATKYTDELGCINSFLVGNGSILLCRMEPWNPEPSKRSLFVRHCSSSVLKRFTLAVELVGYISGRGKHPDDPFGKVGVTGRGKGLTEFQRREKHLHLKGANIEIADGENVET</sequence>
<proteinExistence type="predicted"/>
<comment type="caution">
    <text evidence="1">The sequence shown here is derived from an EMBL/GenBank/DDBJ whole genome shotgun (WGS) entry which is preliminary data.</text>
</comment>
<dbReference type="EMBL" id="JACGWM010000008">
    <property type="protein sequence ID" value="KAL0357240.1"/>
    <property type="molecule type" value="Genomic_DNA"/>
</dbReference>
<name>A0AAW2PLW1_9LAMI</name>